<dbReference type="AlphaFoldDB" id="E4KNM9"/>
<evidence type="ECO:0000256" key="1">
    <source>
        <dbReference type="SAM" id="Phobius"/>
    </source>
</evidence>
<keyword evidence="1" id="KW-1133">Transmembrane helix</keyword>
<gene>
    <name evidence="2" type="ORF">HMPREF9257_0810</name>
</gene>
<evidence type="ECO:0000313" key="3">
    <source>
        <dbReference type="Proteomes" id="UP000005990"/>
    </source>
</evidence>
<protein>
    <recommendedName>
        <fullName evidence="4">Extracellular solute-binding protein</fullName>
    </recommendedName>
</protein>
<keyword evidence="1" id="KW-0472">Membrane</keyword>
<reference evidence="2 3" key="1">
    <citation type="submission" date="2010-10" db="EMBL/GenBank/DDBJ databases">
        <authorList>
            <person name="Durkin A.S."/>
            <person name="Madupu R."/>
            <person name="Torralba M."/>
            <person name="Gillis M."/>
            <person name="Methe B."/>
            <person name="Sutton G."/>
            <person name="Nelson K.E."/>
        </authorList>
    </citation>
    <scope>NUCLEOTIDE SEQUENCE [LARGE SCALE GENOMIC DNA]</scope>
    <source>
        <strain evidence="2 3">ACS-139-V-Col8</strain>
    </source>
</reference>
<name>E4KNM9_9LACT</name>
<keyword evidence="3" id="KW-1185">Reference proteome</keyword>
<feature type="transmembrane region" description="Helical" evidence="1">
    <location>
        <begin position="5"/>
        <end position="24"/>
    </location>
</feature>
<keyword evidence="1" id="KW-0812">Transmembrane</keyword>
<evidence type="ECO:0000313" key="2">
    <source>
        <dbReference type="EMBL" id="EFR31436.1"/>
    </source>
</evidence>
<dbReference type="Proteomes" id="UP000005990">
    <property type="component" value="Unassembled WGS sequence"/>
</dbReference>
<organism evidence="2 3">
    <name type="scientific">Eremococcus coleocola ACS-139-V-Col8</name>
    <dbReference type="NCBI Taxonomy" id="908337"/>
    <lineage>
        <taxon>Bacteria</taxon>
        <taxon>Bacillati</taxon>
        <taxon>Bacillota</taxon>
        <taxon>Bacilli</taxon>
        <taxon>Lactobacillales</taxon>
        <taxon>Aerococcaceae</taxon>
        <taxon>Eremococcus</taxon>
    </lineage>
</organism>
<dbReference type="RefSeq" id="WP_006418075.1">
    <property type="nucleotide sequence ID" value="NZ_AENN01000012.1"/>
</dbReference>
<dbReference type="SUPFAM" id="SSF53850">
    <property type="entry name" value="Periplasmic binding protein-like II"/>
    <property type="match status" value="1"/>
</dbReference>
<dbReference type="eggNOG" id="COG1613">
    <property type="taxonomic scope" value="Bacteria"/>
</dbReference>
<dbReference type="STRING" id="908337.HMPREF9257_0810"/>
<dbReference type="OrthoDB" id="5418945at2"/>
<proteinExistence type="predicted"/>
<sequence length="353" mass="39717">MKNKFWGLIILLLVILAGGFYTYWQADRPKAVDLTGFLGGEKIGLFENEEFQDYLKKEYNLTIDYRKAGSFDMVKGDIQDQDYLFPSSQLALELFKQEGRKATQDEIIFNTPIVLYSYKPVVEALKKAGVITVRDGIHYVDMQTLAKLMVEGKSWQKIGLNNQYGEILVDTTDPSASNSGNMFLGLLANAMNGNKMVSMDQAKELLPDLKKIYQSIGYMNTSSADLFSQFLTLGAGSYPIIAGYESQLLEYSVQDPETYKRVKDNIIILYPEPTVWSSHIFISLNKKAEVAIDALTDKKVQDLAWKDHGYRTIVSGSQDQDQFKVPGLASDVTQIMQMPSYDVMTYLVDGIAP</sequence>
<evidence type="ECO:0008006" key="4">
    <source>
        <dbReference type="Google" id="ProtNLM"/>
    </source>
</evidence>
<accession>E4KNM9</accession>
<comment type="caution">
    <text evidence="2">The sequence shown here is derived from an EMBL/GenBank/DDBJ whole genome shotgun (WGS) entry which is preliminary data.</text>
</comment>
<dbReference type="EMBL" id="AENN01000012">
    <property type="protein sequence ID" value="EFR31436.1"/>
    <property type="molecule type" value="Genomic_DNA"/>
</dbReference>